<dbReference type="Gene3D" id="2.40.160.50">
    <property type="entry name" value="membrane protein fhac: a member of the omp85/tpsb transporter family"/>
    <property type="match status" value="1"/>
</dbReference>
<sequence>MIVSMLCLYALPMTSAVGQQPDQEALRLQQQQQHELQQLQRDQRRRQIQRGASAAQPVTPALPADSLEDERCWPLSGIRVAGVTRFNNTSLNTLIEPYVTPCMSVNRINRLLAGITRLYGDKGYIASRPYLISTPVAGHTLDIHIEEGYLEAIELADQSLALSLRGAFPGMLGEPLNLRDLEQGLDQLNRLSSVDLTADIAPGSAPGASRIILRSRSNAPRWGLGLGVDNLGSAAPGRDRNTISLSLDNPLQLIDSLNLSFSDTLNHGPRYSRSHSLFYSVPYGYWTYSLFASHAEYRSAFKLSNTTLYNSGRTDQVSLRTDRVLWRDQGHQLSANLQLAYKDVDSYLQKVRLGIQSPTLTVAEAGVNLFWLNKAVWNLEVNYARGLTWFGADRDADQLQKNLPRAQFQRYRANLTQWRNGQVQGQPWQWQSQVSMQYSPDTLPALEQLLGTDDSAVRGYRENIASGAIGMAWRNTLRLPLNSDLPFRVTPRLGLDNGWIKREHGASSQRLSSASAGINLHWKNLQLDFDYQRNLNTPAGFTREPEVWLTRLSLQI</sequence>
<dbReference type="InterPro" id="IPR005565">
    <property type="entry name" value="Hemolysn_activator_HlyB_C"/>
</dbReference>
<feature type="domain" description="Haemolysin activator HlyB C-terminal" evidence="5">
    <location>
        <begin position="207"/>
        <end position="519"/>
    </location>
</feature>
<dbReference type="Pfam" id="PF03865">
    <property type="entry name" value="ShlB"/>
    <property type="match status" value="1"/>
</dbReference>
<proteinExistence type="predicted"/>
<feature type="domain" description="Polypeptide-transport-associated ShlB-type" evidence="6">
    <location>
        <begin position="73"/>
        <end position="148"/>
    </location>
</feature>
<dbReference type="GO" id="GO:0098046">
    <property type="term" value="C:type V protein secretion system complex"/>
    <property type="evidence" value="ECO:0007669"/>
    <property type="project" value="TreeGrafter"/>
</dbReference>
<dbReference type="Proteomes" id="UP000185990">
    <property type="component" value="Unassembled WGS sequence"/>
</dbReference>
<reference evidence="8 9" key="1">
    <citation type="submission" date="2016-11" db="EMBL/GenBank/DDBJ databases">
        <title>Draft genome of Pseudomonas versuta A4R1.12.</title>
        <authorList>
            <person name="See-Too W.-S."/>
        </authorList>
    </citation>
    <scope>NUCLEOTIDE SEQUENCE [LARGE SCALE GENOMIC DNA]</scope>
    <source>
        <strain evidence="8 9">A4R1.12</strain>
    </source>
</reference>
<feature type="domain" description="ShlB POTRA" evidence="7">
    <location>
        <begin position="150"/>
        <end position="202"/>
    </location>
</feature>
<accession>A0A854A1L7</accession>
<keyword evidence="3" id="KW-0998">Cell outer membrane</keyword>
<dbReference type="AlphaFoldDB" id="A0A854A1L7"/>
<comment type="caution">
    <text evidence="8">The sequence shown here is derived from an EMBL/GenBank/DDBJ whole genome shotgun (WGS) entry which is preliminary data.</text>
</comment>
<evidence type="ECO:0000313" key="9">
    <source>
        <dbReference type="Proteomes" id="UP000185990"/>
    </source>
</evidence>
<keyword evidence="1" id="KW-0472">Membrane</keyword>
<keyword evidence="1" id="KW-1134">Transmembrane beta strand</keyword>
<feature type="region of interest" description="Disordered" evidence="4">
    <location>
        <begin position="40"/>
        <end position="61"/>
    </location>
</feature>
<dbReference type="Pfam" id="PF08479">
    <property type="entry name" value="POTRA_2"/>
    <property type="match status" value="1"/>
</dbReference>
<dbReference type="InterPro" id="IPR027282">
    <property type="entry name" value="TPS"/>
</dbReference>
<keyword evidence="2" id="KW-0812">Transmembrane</keyword>
<dbReference type="EMBL" id="MPJD01000013">
    <property type="protein sequence ID" value="OKA26096.1"/>
    <property type="molecule type" value="Genomic_DNA"/>
</dbReference>
<dbReference type="PANTHER" id="PTHR34597:SF3">
    <property type="entry name" value="OUTER MEMBRANE TRANSPORTER CDIB"/>
    <property type="match status" value="1"/>
</dbReference>
<evidence type="ECO:0000259" key="5">
    <source>
        <dbReference type="Pfam" id="PF03865"/>
    </source>
</evidence>
<dbReference type="Pfam" id="PF17287">
    <property type="entry name" value="POTRA_3"/>
    <property type="match status" value="1"/>
</dbReference>
<evidence type="ECO:0000256" key="4">
    <source>
        <dbReference type="SAM" id="MobiDB-lite"/>
    </source>
</evidence>
<gene>
    <name evidence="8" type="ORF">BOH74_07105</name>
</gene>
<evidence type="ECO:0000313" key="8">
    <source>
        <dbReference type="EMBL" id="OKA26096.1"/>
    </source>
</evidence>
<dbReference type="InterPro" id="IPR035251">
    <property type="entry name" value="ShlB_POTRA"/>
</dbReference>
<evidence type="ECO:0000259" key="6">
    <source>
        <dbReference type="Pfam" id="PF08479"/>
    </source>
</evidence>
<dbReference type="GO" id="GO:0008320">
    <property type="term" value="F:protein transmembrane transporter activity"/>
    <property type="evidence" value="ECO:0007669"/>
    <property type="project" value="TreeGrafter"/>
</dbReference>
<dbReference type="Gene3D" id="3.10.20.310">
    <property type="entry name" value="membrane protein fhac"/>
    <property type="match status" value="1"/>
</dbReference>
<organism evidence="8 9">
    <name type="scientific">Pseudomonas versuta</name>
    <dbReference type="NCBI Taxonomy" id="1788301"/>
    <lineage>
        <taxon>Bacteria</taxon>
        <taxon>Pseudomonadati</taxon>
        <taxon>Pseudomonadota</taxon>
        <taxon>Gammaproteobacteria</taxon>
        <taxon>Pseudomonadales</taxon>
        <taxon>Pseudomonadaceae</taxon>
        <taxon>Pseudomonas</taxon>
    </lineage>
</organism>
<dbReference type="InterPro" id="IPR051544">
    <property type="entry name" value="TPS_OM_transporter"/>
</dbReference>
<evidence type="ECO:0000256" key="1">
    <source>
        <dbReference type="ARBA" id="ARBA00022452"/>
    </source>
</evidence>
<dbReference type="PANTHER" id="PTHR34597">
    <property type="entry name" value="SLR1661 PROTEIN"/>
    <property type="match status" value="1"/>
</dbReference>
<evidence type="ECO:0000256" key="2">
    <source>
        <dbReference type="ARBA" id="ARBA00022692"/>
    </source>
</evidence>
<name>A0A854A1L7_9PSED</name>
<evidence type="ECO:0000259" key="7">
    <source>
        <dbReference type="Pfam" id="PF17287"/>
    </source>
</evidence>
<dbReference type="PIRSF" id="PIRSF029745">
    <property type="entry name" value="FhaC"/>
    <property type="match status" value="1"/>
</dbReference>
<evidence type="ECO:0000256" key="3">
    <source>
        <dbReference type="ARBA" id="ARBA00023237"/>
    </source>
</evidence>
<dbReference type="InterPro" id="IPR013686">
    <property type="entry name" value="Polypept-transport_assoc_ShlB"/>
</dbReference>
<dbReference type="GO" id="GO:0046819">
    <property type="term" value="P:protein secretion by the type V secretion system"/>
    <property type="evidence" value="ECO:0007669"/>
    <property type="project" value="TreeGrafter"/>
</dbReference>
<protein>
    <submittedName>
        <fullName evidence="8">ShlB family hemolysin secretion/activation protein</fullName>
    </submittedName>
</protein>